<dbReference type="GO" id="GO:0003700">
    <property type="term" value="F:DNA-binding transcription factor activity"/>
    <property type="evidence" value="ECO:0007669"/>
    <property type="project" value="InterPro"/>
</dbReference>
<dbReference type="Pfam" id="PF13411">
    <property type="entry name" value="MerR_1"/>
    <property type="match status" value="1"/>
</dbReference>
<dbReference type="Pfam" id="PF14526">
    <property type="entry name" value="Cass2"/>
    <property type="match status" value="1"/>
</dbReference>
<dbReference type="EMBL" id="NGMM01000007">
    <property type="protein sequence ID" value="OTP11615.1"/>
    <property type="molecule type" value="Genomic_DNA"/>
</dbReference>
<dbReference type="Proteomes" id="UP000195141">
    <property type="component" value="Chromosome"/>
</dbReference>
<dbReference type="InterPro" id="IPR047057">
    <property type="entry name" value="MerR_fam"/>
</dbReference>
<dbReference type="InterPro" id="IPR009061">
    <property type="entry name" value="DNA-bd_dom_put_sf"/>
</dbReference>
<dbReference type="PANTHER" id="PTHR30204">
    <property type="entry name" value="REDOX-CYCLING DRUG-SENSING TRANSCRIPTIONAL ACTIVATOR SOXR"/>
    <property type="match status" value="1"/>
</dbReference>
<accession>A0A242K216</accession>
<dbReference type="Gene3D" id="1.10.1660.10">
    <property type="match status" value="1"/>
</dbReference>
<proteinExistence type="predicted"/>
<dbReference type="RefSeq" id="WP_086350695.1">
    <property type="nucleotide sequence ID" value="NZ_CP147247.1"/>
</dbReference>
<evidence type="ECO:0000256" key="1">
    <source>
        <dbReference type="ARBA" id="ARBA00023125"/>
    </source>
</evidence>
<reference evidence="4" key="3">
    <citation type="submission" date="2024-03" db="EMBL/GenBank/DDBJ databases">
        <title>The Genome Sequence of Enterococcus sp. DIV0242b.</title>
        <authorList>
            <consortium name="The Broad Institute Genomics Platform"/>
            <consortium name="The Broad Institute Microbial Omics Core"/>
            <consortium name="The Broad Institute Genomic Center for Infectious Diseases"/>
            <person name="Earl A."/>
            <person name="Manson A."/>
            <person name="Gilmore M."/>
            <person name="Schwartman J."/>
            <person name="Shea T."/>
            <person name="Abouelleil A."/>
            <person name="Cao P."/>
            <person name="Chapman S."/>
            <person name="Cusick C."/>
            <person name="Young S."/>
            <person name="Neafsey D."/>
            <person name="Nusbaum C."/>
            <person name="Birren B."/>
        </authorList>
    </citation>
    <scope>NUCLEOTIDE SEQUENCE</scope>
    <source>
        <strain evidence="4">9E7_DIV0242</strain>
    </source>
</reference>
<gene>
    <name evidence="4" type="ORF">A5888_003420</name>
    <name evidence="3" type="ORF">A5888_003714</name>
</gene>
<dbReference type="CDD" id="cd00592">
    <property type="entry name" value="HTH_MerR-like"/>
    <property type="match status" value="1"/>
</dbReference>
<keyword evidence="1" id="KW-0238">DNA-binding</keyword>
<reference evidence="4" key="2">
    <citation type="submission" date="2017-05" db="EMBL/GenBank/DDBJ databases">
        <authorList>
            <consortium name="The Broad Institute Genomics Platform"/>
            <consortium name="The Broad Institute Genomic Center for Infectious Diseases"/>
            <person name="Earl A."/>
            <person name="Manson A."/>
            <person name="Schwartman J."/>
            <person name="Gilmore M."/>
            <person name="Abouelleil A."/>
            <person name="Cao P."/>
            <person name="Chapman S."/>
            <person name="Cusick C."/>
            <person name="Shea T."/>
            <person name="Young S."/>
            <person name="Neafsey D."/>
            <person name="Nusbaum C."/>
            <person name="Birren B."/>
        </authorList>
    </citation>
    <scope>NUCLEOTIDE SEQUENCE</scope>
    <source>
        <strain evidence="4">9E7_DIV0242</strain>
    </source>
</reference>
<dbReference type="AlphaFoldDB" id="A0A242K216"/>
<evidence type="ECO:0000259" key="2">
    <source>
        <dbReference type="PROSITE" id="PS50937"/>
    </source>
</evidence>
<keyword evidence="5" id="KW-1185">Reference proteome</keyword>
<dbReference type="Gene3D" id="3.20.80.10">
    <property type="entry name" value="Regulatory factor, effector binding domain"/>
    <property type="match status" value="1"/>
</dbReference>
<name>A0A242K216_9ENTE</name>
<feature type="domain" description="HTH merR-type" evidence="2">
    <location>
        <begin position="6"/>
        <end position="72"/>
    </location>
</feature>
<dbReference type="InterPro" id="IPR011256">
    <property type="entry name" value="Reg_factor_effector_dom_sf"/>
</dbReference>
<evidence type="ECO:0000313" key="3">
    <source>
        <dbReference type="EMBL" id="OTP11615.1"/>
    </source>
</evidence>
<dbReference type="OrthoDB" id="9811174at2"/>
<dbReference type="SUPFAM" id="SSF46955">
    <property type="entry name" value="Putative DNA-binding domain"/>
    <property type="match status" value="1"/>
</dbReference>
<dbReference type="InterPro" id="IPR029441">
    <property type="entry name" value="Cass2"/>
</dbReference>
<reference evidence="3" key="1">
    <citation type="submission" date="2017-05" db="EMBL/GenBank/DDBJ databases">
        <title>The Genome Sequence of Enterococcus sp. 9E7_DIV0242.</title>
        <authorList>
            <consortium name="The Broad Institute Genomics Platform"/>
            <consortium name="The Broad Institute Genomic Center for Infectious Diseases"/>
            <person name="Earl A."/>
            <person name="Manson A."/>
            <person name="Schwartman J."/>
            <person name="Gilmore M."/>
            <person name="Abouelleil A."/>
            <person name="Cao P."/>
            <person name="Chapman S."/>
            <person name="Cusick C."/>
            <person name="Shea T."/>
            <person name="Young S."/>
            <person name="Neafsey D."/>
            <person name="Nusbaum C."/>
            <person name="Birren B."/>
        </authorList>
    </citation>
    <scope>NUCLEOTIDE SEQUENCE [LARGE SCALE GENOMIC DNA]</scope>
    <source>
        <strain evidence="3">9E7_DIV0242</strain>
    </source>
</reference>
<evidence type="ECO:0000313" key="4">
    <source>
        <dbReference type="EMBL" id="WYJ91652.1"/>
    </source>
</evidence>
<dbReference type="InterPro" id="IPR000551">
    <property type="entry name" value="MerR-type_HTH_dom"/>
</dbReference>
<dbReference type="SMART" id="SM00422">
    <property type="entry name" value="HTH_MERR"/>
    <property type="match status" value="1"/>
</dbReference>
<evidence type="ECO:0000313" key="5">
    <source>
        <dbReference type="Proteomes" id="UP000195141"/>
    </source>
</evidence>
<protein>
    <submittedName>
        <fullName evidence="3">MerR family transcriptional regulator</fullName>
    </submittedName>
</protein>
<dbReference type="PROSITE" id="PS50937">
    <property type="entry name" value="HTH_MERR_2"/>
    <property type="match status" value="1"/>
</dbReference>
<dbReference type="GO" id="GO:0003677">
    <property type="term" value="F:DNA binding"/>
    <property type="evidence" value="ECO:0007669"/>
    <property type="project" value="UniProtKB-KW"/>
</dbReference>
<dbReference type="EMBL" id="CP147247">
    <property type="protein sequence ID" value="WYJ91652.1"/>
    <property type="molecule type" value="Genomic_DNA"/>
</dbReference>
<sequence length="335" mass="38590">MELKKVSQVSKEYRVSTRMLRYYEQVGLLESQRKEGYAYRVYDEQTILRLQQIILLRKLRIPVKQIIHILNNSDAIQTVEIFRQNIDQLDKEITALSTVKDILERFTKEIKEKADVKLKLLGDEALLSAVNSLSFSDNQLKKSKEEPSMNDLNTASEKLNKLEDKDVRIIYLPPMTIAAAYASGEGCEGKTAGMISQFIADTDLLTLKPDARSFGFDCSEGATAVGEGSHRYETWVSVPDDLDIPAPLVKRAFSGGLYAAHVLRSWDFSDWRWLKEWVETSELYENDWGSPRWESPETVYGQGFEETLNFYNFIQTHHSDMNRLQLDLLFPIREK</sequence>
<dbReference type="PANTHER" id="PTHR30204:SF90">
    <property type="entry name" value="HTH-TYPE TRANSCRIPTIONAL ACTIVATOR MTA"/>
    <property type="match status" value="1"/>
</dbReference>
<organism evidence="3">
    <name type="scientific">Candidatus Enterococcus clewellii</name>
    <dbReference type="NCBI Taxonomy" id="1834193"/>
    <lineage>
        <taxon>Bacteria</taxon>
        <taxon>Bacillati</taxon>
        <taxon>Bacillota</taxon>
        <taxon>Bacilli</taxon>
        <taxon>Lactobacillales</taxon>
        <taxon>Enterococcaceae</taxon>
        <taxon>Enterococcus</taxon>
    </lineage>
</organism>